<protein>
    <submittedName>
        <fullName evidence="1">Uncharacterized protein</fullName>
    </submittedName>
</protein>
<organism evidence="1">
    <name type="scientific">marine sediment metagenome</name>
    <dbReference type="NCBI Taxonomy" id="412755"/>
    <lineage>
        <taxon>unclassified sequences</taxon>
        <taxon>metagenomes</taxon>
        <taxon>ecological metagenomes</taxon>
    </lineage>
</organism>
<gene>
    <name evidence="1" type="ORF">LCGC14_3059190</name>
</gene>
<accession>A0A0F8WJZ2</accession>
<comment type="caution">
    <text evidence="1">The sequence shown here is derived from an EMBL/GenBank/DDBJ whole genome shotgun (WGS) entry which is preliminary data.</text>
</comment>
<reference evidence="1" key="1">
    <citation type="journal article" date="2015" name="Nature">
        <title>Complex archaea that bridge the gap between prokaryotes and eukaryotes.</title>
        <authorList>
            <person name="Spang A."/>
            <person name="Saw J.H."/>
            <person name="Jorgensen S.L."/>
            <person name="Zaremba-Niedzwiedzka K."/>
            <person name="Martijn J."/>
            <person name="Lind A.E."/>
            <person name="van Eijk R."/>
            <person name="Schleper C."/>
            <person name="Guy L."/>
            <person name="Ettema T.J."/>
        </authorList>
    </citation>
    <scope>NUCLEOTIDE SEQUENCE</scope>
</reference>
<evidence type="ECO:0000313" key="1">
    <source>
        <dbReference type="EMBL" id="KKK56968.1"/>
    </source>
</evidence>
<dbReference type="AlphaFoldDB" id="A0A0F8WJZ2"/>
<sequence>MVVSSVWEKPLFLDECEKQRKLARKSHPHLTFDCFKAKVKGQK</sequence>
<feature type="non-terminal residue" evidence="1">
    <location>
        <position position="43"/>
    </location>
</feature>
<dbReference type="EMBL" id="LAZR01064726">
    <property type="protein sequence ID" value="KKK56968.1"/>
    <property type="molecule type" value="Genomic_DNA"/>
</dbReference>
<proteinExistence type="predicted"/>
<name>A0A0F8WJZ2_9ZZZZ</name>